<feature type="domain" description="AAA+ ATPase" evidence="1">
    <location>
        <begin position="94"/>
        <end position="236"/>
    </location>
</feature>
<dbReference type="InterPro" id="IPR003593">
    <property type="entry name" value="AAA+_ATPase"/>
</dbReference>
<dbReference type="PANTHER" id="PTHR46411">
    <property type="entry name" value="FAMILY ATPASE, PUTATIVE-RELATED"/>
    <property type="match status" value="1"/>
</dbReference>
<keyword evidence="3" id="KW-1185">Reference proteome</keyword>
<dbReference type="OrthoDB" id="10042665at2759"/>
<dbReference type="AlphaFoldDB" id="A0A8T9C124"/>
<dbReference type="EMBL" id="QGMK01000972">
    <property type="protein sequence ID" value="TVY75704.1"/>
    <property type="molecule type" value="Genomic_DNA"/>
</dbReference>
<dbReference type="GO" id="GO:0005524">
    <property type="term" value="F:ATP binding"/>
    <property type="evidence" value="ECO:0007669"/>
    <property type="project" value="InterPro"/>
</dbReference>
<reference evidence="2 3" key="1">
    <citation type="submission" date="2018-05" db="EMBL/GenBank/DDBJ databases">
        <title>Genome sequencing and assembly of the regulated plant pathogen Lachnellula willkommii and related sister species for the development of diagnostic species identification markers.</title>
        <authorList>
            <person name="Giroux E."/>
            <person name="Bilodeau G."/>
        </authorList>
    </citation>
    <scope>NUCLEOTIDE SEQUENCE [LARGE SCALE GENOMIC DNA]</scope>
    <source>
        <strain evidence="2 3">CBS 268.59</strain>
    </source>
</reference>
<sequence>IWFEERKEIAPDAETELESLTDQDYMIYDFQIPGFSLHDKKWCLFSVDFIEPVIFNVQAFETLLLPKKHKDIVHALVKNHGSDDFDDMIKGKGKGLVFVLYGEPGVGKTFTAESIADDIQKPLYMLNSGELGFEPVRVESNLNSALKLAAHWGAIVLIDETDVFLEQRTIHDLTRNSLVSKLWKMFIDRTSKNTTEAWPESVFDDISKVTLNGRQIKNAARTANTLAKSAQVPLGKEHIELVIDTIRESEEDFNNNPEDPARGSL</sequence>
<dbReference type="SUPFAM" id="SSF52540">
    <property type="entry name" value="P-loop containing nucleoside triphosphate hydrolases"/>
    <property type="match status" value="1"/>
</dbReference>
<organism evidence="2 3">
    <name type="scientific">Lachnellula suecica</name>
    <dbReference type="NCBI Taxonomy" id="602035"/>
    <lineage>
        <taxon>Eukaryota</taxon>
        <taxon>Fungi</taxon>
        <taxon>Dikarya</taxon>
        <taxon>Ascomycota</taxon>
        <taxon>Pezizomycotina</taxon>
        <taxon>Leotiomycetes</taxon>
        <taxon>Helotiales</taxon>
        <taxon>Lachnaceae</taxon>
        <taxon>Lachnellula</taxon>
    </lineage>
</organism>
<dbReference type="GO" id="GO:0016887">
    <property type="term" value="F:ATP hydrolysis activity"/>
    <property type="evidence" value="ECO:0007669"/>
    <property type="project" value="InterPro"/>
</dbReference>
<feature type="non-terminal residue" evidence="2">
    <location>
        <position position="1"/>
    </location>
</feature>
<dbReference type="InterPro" id="IPR003959">
    <property type="entry name" value="ATPase_AAA_core"/>
</dbReference>
<dbReference type="Proteomes" id="UP000469558">
    <property type="component" value="Unassembled WGS sequence"/>
</dbReference>
<evidence type="ECO:0000313" key="2">
    <source>
        <dbReference type="EMBL" id="TVY75704.1"/>
    </source>
</evidence>
<name>A0A8T9C124_9HELO</name>
<dbReference type="Gene3D" id="3.40.50.300">
    <property type="entry name" value="P-loop containing nucleotide triphosphate hydrolases"/>
    <property type="match status" value="1"/>
</dbReference>
<dbReference type="Pfam" id="PF00004">
    <property type="entry name" value="AAA"/>
    <property type="match status" value="1"/>
</dbReference>
<accession>A0A8T9C124</accession>
<evidence type="ECO:0000313" key="3">
    <source>
        <dbReference type="Proteomes" id="UP000469558"/>
    </source>
</evidence>
<comment type="caution">
    <text evidence="2">The sequence shown here is derived from an EMBL/GenBank/DDBJ whole genome shotgun (WGS) entry which is preliminary data.</text>
</comment>
<proteinExistence type="predicted"/>
<dbReference type="PANTHER" id="PTHR46411:SF3">
    <property type="entry name" value="AAA+ ATPASE DOMAIN-CONTAINING PROTEIN"/>
    <property type="match status" value="1"/>
</dbReference>
<gene>
    <name evidence="2" type="ORF">LSUE1_G006111</name>
</gene>
<evidence type="ECO:0000259" key="1">
    <source>
        <dbReference type="SMART" id="SM00382"/>
    </source>
</evidence>
<dbReference type="SMART" id="SM00382">
    <property type="entry name" value="AAA"/>
    <property type="match status" value="1"/>
</dbReference>
<dbReference type="InterPro" id="IPR027417">
    <property type="entry name" value="P-loop_NTPase"/>
</dbReference>
<protein>
    <recommendedName>
        <fullName evidence="1">AAA+ ATPase domain-containing protein</fullName>
    </recommendedName>
</protein>